<reference evidence="2 3" key="1">
    <citation type="submission" date="2019-11" db="EMBL/GenBank/DDBJ databases">
        <title>Comparative genomics of hydrocarbon-degrading Desulfosarcina strains.</title>
        <authorList>
            <person name="Watanabe M."/>
            <person name="Kojima H."/>
            <person name="Fukui M."/>
        </authorList>
    </citation>
    <scope>NUCLEOTIDE SEQUENCE [LARGE SCALE GENOMIC DNA]</scope>
    <source>
        <strain evidence="2 3">28bB2T</strain>
    </source>
</reference>
<keyword evidence="1" id="KW-0472">Membrane</keyword>
<evidence type="ECO:0000313" key="3">
    <source>
        <dbReference type="Proteomes" id="UP000425960"/>
    </source>
</evidence>
<keyword evidence="1" id="KW-0812">Transmembrane</keyword>
<evidence type="ECO:0000313" key="2">
    <source>
        <dbReference type="EMBL" id="BBO84185.1"/>
    </source>
</evidence>
<proteinExistence type="predicted"/>
<feature type="transmembrane region" description="Helical" evidence="1">
    <location>
        <begin position="39"/>
        <end position="59"/>
    </location>
</feature>
<dbReference type="EMBL" id="AP021876">
    <property type="protein sequence ID" value="BBO84185.1"/>
    <property type="molecule type" value="Genomic_DNA"/>
</dbReference>
<sequence>MEVRGLNLALVLIASLAIVLMFVPVALPNGTSLNSSPMILWWNGPLALLAFGIAMYFCFKR</sequence>
<protein>
    <submittedName>
        <fullName evidence="2">Uncharacterized protein</fullName>
    </submittedName>
</protein>
<dbReference type="Proteomes" id="UP000425960">
    <property type="component" value="Chromosome"/>
</dbReference>
<dbReference type="AlphaFoldDB" id="A0A5K7ZVA7"/>
<gene>
    <name evidence="2" type="ORF">DSCO28_47510</name>
</gene>
<evidence type="ECO:0000256" key="1">
    <source>
        <dbReference type="SAM" id="Phobius"/>
    </source>
</evidence>
<accession>A0A5K7ZVA7</accession>
<organism evidence="2 3">
    <name type="scientific">Desulfosarcina ovata subsp. sediminis</name>
    <dbReference type="NCBI Taxonomy" id="885957"/>
    <lineage>
        <taxon>Bacteria</taxon>
        <taxon>Pseudomonadati</taxon>
        <taxon>Thermodesulfobacteriota</taxon>
        <taxon>Desulfobacteria</taxon>
        <taxon>Desulfobacterales</taxon>
        <taxon>Desulfosarcinaceae</taxon>
        <taxon>Desulfosarcina</taxon>
    </lineage>
</organism>
<dbReference type="KEGG" id="dov:DSCO28_47510"/>
<feature type="transmembrane region" description="Helical" evidence="1">
    <location>
        <begin position="7"/>
        <end position="27"/>
    </location>
</feature>
<name>A0A5K7ZVA7_9BACT</name>
<dbReference type="RefSeq" id="WP_155324185.1">
    <property type="nucleotide sequence ID" value="NZ_AP021876.1"/>
</dbReference>
<keyword evidence="1" id="KW-1133">Transmembrane helix</keyword>